<protein>
    <submittedName>
        <fullName evidence="1">Uncharacterized protein</fullName>
    </submittedName>
</protein>
<evidence type="ECO:0000313" key="2">
    <source>
        <dbReference type="Proteomes" id="UP000587991"/>
    </source>
</evidence>
<name>A0A847S494_9NEIS</name>
<sequence length="200" mass="21492">MLDLPLITTRMKALLASLGMVALTALIAGAGGYAMGHRTAKADGTAALAMLKAQYANALAMASEQARHQEQVLTIRANQLAKQVQQERTRHAEEANQLKRRINRVTSMYRPSLDSPLQPVPRCVFTHGFVGVWNGAIGASSVSSADRATGAADAADTAEALDSGVQPADLLTHITEYGARCRDIESQLNRVIDWVQETQP</sequence>
<dbReference type="Proteomes" id="UP000587991">
    <property type="component" value="Unassembled WGS sequence"/>
</dbReference>
<evidence type="ECO:0000313" key="1">
    <source>
        <dbReference type="EMBL" id="NLR73565.1"/>
    </source>
</evidence>
<dbReference type="EMBL" id="JABAIM010000001">
    <property type="protein sequence ID" value="NLR73565.1"/>
    <property type="molecule type" value="Genomic_DNA"/>
</dbReference>
<gene>
    <name evidence="1" type="ORF">HF682_00115</name>
</gene>
<comment type="caution">
    <text evidence="1">The sequence shown here is derived from an EMBL/GenBank/DDBJ whole genome shotgun (WGS) entry which is preliminary data.</text>
</comment>
<keyword evidence="2" id="KW-1185">Reference proteome</keyword>
<reference evidence="1 2" key="1">
    <citation type="submission" date="2020-04" db="EMBL/GenBank/DDBJ databases">
        <title>Draft genome of Leeia sp. IMCC25680.</title>
        <authorList>
            <person name="Song J."/>
            <person name="Cho J.-C."/>
        </authorList>
    </citation>
    <scope>NUCLEOTIDE SEQUENCE [LARGE SCALE GENOMIC DNA]</scope>
    <source>
        <strain evidence="1 2">IMCC25680</strain>
    </source>
</reference>
<organism evidence="1 2">
    <name type="scientific">Leeia aquatica</name>
    <dbReference type="NCBI Taxonomy" id="2725557"/>
    <lineage>
        <taxon>Bacteria</taxon>
        <taxon>Pseudomonadati</taxon>
        <taxon>Pseudomonadota</taxon>
        <taxon>Betaproteobacteria</taxon>
        <taxon>Neisseriales</taxon>
        <taxon>Leeiaceae</taxon>
        <taxon>Leeia</taxon>
    </lineage>
</organism>
<dbReference type="AlphaFoldDB" id="A0A847S494"/>
<dbReference type="RefSeq" id="WP_168875236.1">
    <property type="nucleotide sequence ID" value="NZ_JABAIM010000001.1"/>
</dbReference>
<accession>A0A847S494</accession>
<proteinExistence type="predicted"/>